<keyword evidence="2" id="KW-1185">Reference proteome</keyword>
<reference evidence="2" key="1">
    <citation type="journal article" date="2023" name="G3 (Bethesda)">
        <title>Genome assembly and association tests identify interacting loci associated with vigor, precocity, and sex in interspecific pistachio rootstocks.</title>
        <authorList>
            <person name="Palmer W."/>
            <person name="Jacygrad E."/>
            <person name="Sagayaradj S."/>
            <person name="Cavanaugh K."/>
            <person name="Han R."/>
            <person name="Bertier L."/>
            <person name="Beede B."/>
            <person name="Kafkas S."/>
            <person name="Golino D."/>
            <person name="Preece J."/>
            <person name="Michelmore R."/>
        </authorList>
    </citation>
    <scope>NUCLEOTIDE SEQUENCE [LARGE SCALE GENOMIC DNA]</scope>
</reference>
<protein>
    <submittedName>
        <fullName evidence="1">Uncharacterized protein</fullName>
    </submittedName>
</protein>
<gene>
    <name evidence="1" type="ORF">Pint_20015</name>
</gene>
<evidence type="ECO:0000313" key="2">
    <source>
        <dbReference type="Proteomes" id="UP001163603"/>
    </source>
</evidence>
<name>A0ACC0X9X4_9ROSI</name>
<evidence type="ECO:0000313" key="1">
    <source>
        <dbReference type="EMBL" id="KAJ0014035.1"/>
    </source>
</evidence>
<comment type="caution">
    <text evidence="1">The sequence shown here is derived from an EMBL/GenBank/DDBJ whole genome shotgun (WGS) entry which is preliminary data.</text>
</comment>
<dbReference type="Proteomes" id="UP001163603">
    <property type="component" value="Chromosome 13"/>
</dbReference>
<sequence length="441" mass="49825">MDMEDSSFKFPERFFSGMAKLKVLSLNFLPSPIILPIGLQTLCLDGSEIEEVAIIGELKKLKILSLRYCYNIKQLPGEISQLIELRLLDLSDCENLEVITPDVISSLVRLEELYMSGCFVQWEVRGPNVKRNNASLEELLHLSCLTALEIDIEDEKILPKGFFSKKLERYSISIGYASHCVSLGKSFEFIQNKGSRGIAMKLNSSICLEKLQGINNVESLCLGELQNVKSGLQELDNDGFSQLKHLCVQYNHNLLCLVDSTKCVTAFPLLESLILCRIINLEKICKGQPTTDSFCNLKFIKVNGCDELTILFSFSTAKSLPQLQRLEVEDCKNVKEIFAIEREGNVNNGSDKIEFFQLRFLTLKHLPRLASFCSGMTTTSTSQSRHDELTLFDEKVSLMITLYFSIIDINNFLFFTLSEKILNKQLTFTAACFLQFGGVRS</sequence>
<accession>A0ACC0X9X4</accession>
<dbReference type="EMBL" id="CM047748">
    <property type="protein sequence ID" value="KAJ0014035.1"/>
    <property type="molecule type" value="Genomic_DNA"/>
</dbReference>
<proteinExistence type="predicted"/>
<organism evidence="1 2">
    <name type="scientific">Pistacia integerrima</name>
    <dbReference type="NCBI Taxonomy" id="434235"/>
    <lineage>
        <taxon>Eukaryota</taxon>
        <taxon>Viridiplantae</taxon>
        <taxon>Streptophyta</taxon>
        <taxon>Embryophyta</taxon>
        <taxon>Tracheophyta</taxon>
        <taxon>Spermatophyta</taxon>
        <taxon>Magnoliopsida</taxon>
        <taxon>eudicotyledons</taxon>
        <taxon>Gunneridae</taxon>
        <taxon>Pentapetalae</taxon>
        <taxon>rosids</taxon>
        <taxon>malvids</taxon>
        <taxon>Sapindales</taxon>
        <taxon>Anacardiaceae</taxon>
        <taxon>Pistacia</taxon>
    </lineage>
</organism>